<evidence type="ECO:0000256" key="1">
    <source>
        <dbReference type="SAM" id="SignalP"/>
    </source>
</evidence>
<dbReference type="EMBL" id="CP126208">
    <property type="protein sequence ID" value="WIA09627.1"/>
    <property type="molecule type" value="Genomic_DNA"/>
</dbReference>
<dbReference type="Gene3D" id="2.60.40.2810">
    <property type="match status" value="1"/>
</dbReference>
<evidence type="ECO:0000313" key="3">
    <source>
        <dbReference type="Proteomes" id="UP001244341"/>
    </source>
</evidence>
<reference evidence="2 3" key="1">
    <citation type="submission" date="2023-05" db="EMBL/GenBank/DDBJ databases">
        <title>A 100% complete, gapless, phased diploid assembly of the Scenedesmus obliquus UTEX 3031 genome.</title>
        <authorList>
            <person name="Biondi T.C."/>
            <person name="Hanschen E.R."/>
            <person name="Kwon T."/>
            <person name="Eng W."/>
            <person name="Kruse C.P.S."/>
            <person name="Koehler S.I."/>
            <person name="Kunde Y."/>
            <person name="Gleasner C.D."/>
            <person name="You Mak K.T."/>
            <person name="Polle J."/>
            <person name="Hovde B.T."/>
            <person name="Starkenburg S.R."/>
        </authorList>
    </citation>
    <scope>NUCLEOTIDE SEQUENCE [LARGE SCALE GENOMIC DNA]</scope>
    <source>
        <strain evidence="2 3">DOE0152z</strain>
    </source>
</reference>
<feature type="chain" id="PRO_5046055423" description="Expansin-like EG45 domain-containing protein" evidence="1">
    <location>
        <begin position="25"/>
        <end position="219"/>
    </location>
</feature>
<sequence length="219" mass="22776">MSHWNKVMLLLLVLLASHAVPADGAADIRNILIENVADAAATALAAADCLAAPFAKEAMSTITCFQQLLPGAGGYPHAAVCQGSCAGVARDVTATCNNGSWVMVDGPCSAPQSGCYAPPWAYYTELTPRTSTSKLTPYGPYANSTVLLMACSGATDIDGDALTAVIVTNSAHGELQVRDAAAGWYDFVMNTDYNGPVAFMYIVVDPYNAASDVATATIR</sequence>
<evidence type="ECO:0008006" key="4">
    <source>
        <dbReference type="Google" id="ProtNLM"/>
    </source>
</evidence>
<feature type="signal peptide" evidence="1">
    <location>
        <begin position="1"/>
        <end position="24"/>
    </location>
</feature>
<dbReference type="Proteomes" id="UP001244341">
    <property type="component" value="Chromosome 1b"/>
</dbReference>
<keyword evidence="1" id="KW-0732">Signal</keyword>
<dbReference type="Pfam" id="PF17963">
    <property type="entry name" value="Big_9"/>
    <property type="match status" value="1"/>
</dbReference>
<protein>
    <recommendedName>
        <fullName evidence="4">Expansin-like EG45 domain-containing protein</fullName>
    </recommendedName>
</protein>
<keyword evidence="3" id="KW-1185">Reference proteome</keyword>
<organism evidence="2 3">
    <name type="scientific">Tetradesmus obliquus</name>
    <name type="common">Green alga</name>
    <name type="synonym">Acutodesmus obliquus</name>
    <dbReference type="NCBI Taxonomy" id="3088"/>
    <lineage>
        <taxon>Eukaryota</taxon>
        <taxon>Viridiplantae</taxon>
        <taxon>Chlorophyta</taxon>
        <taxon>core chlorophytes</taxon>
        <taxon>Chlorophyceae</taxon>
        <taxon>CS clade</taxon>
        <taxon>Sphaeropleales</taxon>
        <taxon>Scenedesmaceae</taxon>
        <taxon>Tetradesmus</taxon>
    </lineage>
</organism>
<evidence type="ECO:0000313" key="2">
    <source>
        <dbReference type="EMBL" id="WIA09627.1"/>
    </source>
</evidence>
<proteinExistence type="predicted"/>
<name>A0ABY8TKW3_TETOB</name>
<gene>
    <name evidence="2" type="ORF">OEZ85_009016</name>
</gene>
<accession>A0ABY8TKW3</accession>